<keyword evidence="6" id="KW-1185">Reference proteome</keyword>
<evidence type="ECO:0000256" key="1">
    <source>
        <dbReference type="ARBA" id="ARBA00022603"/>
    </source>
</evidence>
<dbReference type="SUPFAM" id="SSF53335">
    <property type="entry name" value="S-adenosyl-L-methionine-dependent methyltransferases"/>
    <property type="match status" value="1"/>
</dbReference>
<dbReference type="CDD" id="cd02440">
    <property type="entry name" value="AdoMet_MTases"/>
    <property type="match status" value="1"/>
</dbReference>
<dbReference type="AlphaFoldDB" id="A0A853D7K3"/>
<evidence type="ECO:0000313" key="6">
    <source>
        <dbReference type="Proteomes" id="UP000571817"/>
    </source>
</evidence>
<dbReference type="Pfam" id="PF13649">
    <property type="entry name" value="Methyltransf_25"/>
    <property type="match status" value="1"/>
</dbReference>
<proteinExistence type="predicted"/>
<dbReference type="Gene3D" id="3.40.50.150">
    <property type="entry name" value="Vaccinia Virus protein VP39"/>
    <property type="match status" value="1"/>
</dbReference>
<dbReference type="InterPro" id="IPR029063">
    <property type="entry name" value="SAM-dependent_MTases_sf"/>
</dbReference>
<dbReference type="RefSeq" id="WP_218883493.1">
    <property type="nucleotide sequence ID" value="NZ_JACCFW010000001.1"/>
</dbReference>
<organism evidence="5 6">
    <name type="scientific">Allobranchiibius huperziae</name>
    <dbReference type="NCBI Taxonomy" id="1874116"/>
    <lineage>
        <taxon>Bacteria</taxon>
        <taxon>Bacillati</taxon>
        <taxon>Actinomycetota</taxon>
        <taxon>Actinomycetes</taxon>
        <taxon>Micrococcales</taxon>
        <taxon>Dermacoccaceae</taxon>
        <taxon>Allobranchiibius</taxon>
    </lineage>
</organism>
<dbReference type="GO" id="GO:0032259">
    <property type="term" value="P:methylation"/>
    <property type="evidence" value="ECO:0007669"/>
    <property type="project" value="UniProtKB-KW"/>
</dbReference>
<dbReference type="EMBL" id="JACCFW010000001">
    <property type="protein sequence ID" value="NYJ73122.1"/>
    <property type="molecule type" value="Genomic_DNA"/>
</dbReference>
<feature type="domain" description="Methyltransferase" evidence="4">
    <location>
        <begin position="50"/>
        <end position="145"/>
    </location>
</feature>
<evidence type="ECO:0000256" key="2">
    <source>
        <dbReference type="ARBA" id="ARBA00022679"/>
    </source>
</evidence>
<keyword evidence="1 5" id="KW-0489">Methyltransferase</keyword>
<evidence type="ECO:0000313" key="5">
    <source>
        <dbReference type="EMBL" id="NYJ73122.1"/>
    </source>
</evidence>
<name>A0A853D7K3_9MICO</name>
<evidence type="ECO:0000259" key="4">
    <source>
        <dbReference type="Pfam" id="PF13649"/>
    </source>
</evidence>
<gene>
    <name evidence="5" type="ORF">HNR15_000085</name>
</gene>
<dbReference type="GO" id="GO:0008168">
    <property type="term" value="F:methyltransferase activity"/>
    <property type="evidence" value="ECO:0007669"/>
    <property type="project" value="UniProtKB-KW"/>
</dbReference>
<dbReference type="Proteomes" id="UP000571817">
    <property type="component" value="Unassembled WGS sequence"/>
</dbReference>
<reference evidence="5 6" key="1">
    <citation type="submission" date="2020-07" db="EMBL/GenBank/DDBJ databases">
        <title>Sequencing the genomes of 1000 actinobacteria strains.</title>
        <authorList>
            <person name="Klenk H.-P."/>
        </authorList>
    </citation>
    <scope>NUCLEOTIDE SEQUENCE [LARGE SCALE GENOMIC DNA]</scope>
    <source>
        <strain evidence="5 6">DSM 29531</strain>
    </source>
</reference>
<evidence type="ECO:0000256" key="3">
    <source>
        <dbReference type="ARBA" id="ARBA00022691"/>
    </source>
</evidence>
<accession>A0A853D7K3</accession>
<keyword evidence="3" id="KW-0949">S-adenosyl-L-methionine</keyword>
<dbReference type="InterPro" id="IPR041698">
    <property type="entry name" value="Methyltransf_25"/>
</dbReference>
<protein>
    <submittedName>
        <fullName evidence="5">SAM-dependent methyltransferase</fullName>
    </submittedName>
</protein>
<dbReference type="PANTHER" id="PTHR43464">
    <property type="entry name" value="METHYLTRANSFERASE"/>
    <property type="match status" value="1"/>
</dbReference>
<keyword evidence="2 5" id="KW-0808">Transferase</keyword>
<dbReference type="PANTHER" id="PTHR43464:SF19">
    <property type="entry name" value="UBIQUINONE BIOSYNTHESIS O-METHYLTRANSFERASE, MITOCHONDRIAL"/>
    <property type="match status" value="1"/>
</dbReference>
<comment type="caution">
    <text evidence="5">The sequence shown here is derived from an EMBL/GenBank/DDBJ whole genome shotgun (WGS) entry which is preliminary data.</text>
</comment>
<sequence>MTMPQVPDDATAESYWEPIYLERATPAEAVPSNSDLLAAEVAGLQPGRALDLGCAEGGDVIWLAQQGWDVLGVDVSSTALAKGAEHAEVAGVSDRTRWEQHDLSATFPDGEFDLVSAQFLHTPVAGDSQRTTILRQAMRAVAPGGRLMVMSHTGWPTWMTESPHEVDFATPEELLASVGLPREGWTVVRNERVPRDFPGPEGQPGTRDDAVLHVRRDEAV</sequence>